<dbReference type="InterPro" id="IPR036390">
    <property type="entry name" value="WH_DNA-bd_sf"/>
</dbReference>
<dbReference type="InterPro" id="IPR011991">
    <property type="entry name" value="ArsR-like_HTH"/>
</dbReference>
<feature type="domain" description="HTH arsR-type" evidence="1">
    <location>
        <begin position="1"/>
        <end position="94"/>
    </location>
</feature>
<keyword evidence="3" id="KW-1185">Reference proteome</keyword>
<reference evidence="2 3" key="1">
    <citation type="submission" date="2020-09" db="EMBL/GenBank/DDBJ databases">
        <title>Sphingomonas sp., a new species isolated from pork steak.</title>
        <authorList>
            <person name="Heidler von Heilborn D."/>
        </authorList>
    </citation>
    <scope>NUCLEOTIDE SEQUENCE [LARGE SCALE GENOMIC DNA]</scope>
    <source>
        <strain evidence="3">S8-3T</strain>
    </source>
</reference>
<dbReference type="KEGG" id="spap:H3Z74_17195"/>
<evidence type="ECO:0000313" key="2">
    <source>
        <dbReference type="EMBL" id="QNQ08469.1"/>
    </source>
</evidence>
<dbReference type="GO" id="GO:0097063">
    <property type="term" value="F:cadmium ion sensor activity"/>
    <property type="evidence" value="ECO:0007669"/>
    <property type="project" value="TreeGrafter"/>
</dbReference>
<dbReference type="SMART" id="SM00418">
    <property type="entry name" value="HTH_ARSR"/>
    <property type="match status" value="1"/>
</dbReference>
<dbReference type="Pfam" id="PF12840">
    <property type="entry name" value="HTH_20"/>
    <property type="match status" value="1"/>
</dbReference>
<dbReference type="InterPro" id="IPR001845">
    <property type="entry name" value="HTH_ArsR_DNA-bd_dom"/>
</dbReference>
<dbReference type="AlphaFoldDB" id="A0A7H0LFL6"/>
<dbReference type="Proteomes" id="UP000516148">
    <property type="component" value="Chromosome"/>
</dbReference>
<dbReference type="GO" id="GO:0010288">
    <property type="term" value="P:response to lead ion"/>
    <property type="evidence" value="ECO:0007669"/>
    <property type="project" value="TreeGrafter"/>
</dbReference>
<dbReference type="Gene3D" id="1.10.10.10">
    <property type="entry name" value="Winged helix-like DNA-binding domain superfamily/Winged helix DNA-binding domain"/>
    <property type="match status" value="1"/>
</dbReference>
<dbReference type="PANTHER" id="PTHR39168:SF1">
    <property type="entry name" value="TRANSCRIPTIONAL REGULATORY PROTEIN"/>
    <property type="match status" value="1"/>
</dbReference>
<dbReference type="EMBL" id="CP061038">
    <property type="protein sequence ID" value="QNQ08469.1"/>
    <property type="molecule type" value="Genomic_DNA"/>
</dbReference>
<dbReference type="GO" id="GO:0003677">
    <property type="term" value="F:DNA binding"/>
    <property type="evidence" value="ECO:0007669"/>
    <property type="project" value="TreeGrafter"/>
</dbReference>
<accession>A0A7H0LFL6</accession>
<dbReference type="GO" id="GO:0046686">
    <property type="term" value="P:response to cadmium ion"/>
    <property type="evidence" value="ECO:0007669"/>
    <property type="project" value="TreeGrafter"/>
</dbReference>
<name>A0A7H0LFL6_9SPHN</name>
<dbReference type="GO" id="GO:0032791">
    <property type="term" value="F:lead ion binding"/>
    <property type="evidence" value="ECO:0007669"/>
    <property type="project" value="TreeGrafter"/>
</dbReference>
<organism evidence="2 3">
    <name type="scientific">Sphingomonas alpina</name>
    <dbReference type="NCBI Taxonomy" id="653931"/>
    <lineage>
        <taxon>Bacteria</taxon>
        <taxon>Pseudomonadati</taxon>
        <taxon>Pseudomonadota</taxon>
        <taxon>Alphaproteobacteria</taxon>
        <taxon>Sphingomonadales</taxon>
        <taxon>Sphingomonadaceae</taxon>
        <taxon>Sphingomonas</taxon>
    </lineage>
</organism>
<dbReference type="RefSeq" id="WP_187760797.1">
    <property type="nucleotide sequence ID" value="NZ_CP061038.1"/>
</dbReference>
<dbReference type="CDD" id="cd00090">
    <property type="entry name" value="HTH_ARSR"/>
    <property type="match status" value="1"/>
</dbReference>
<dbReference type="SUPFAM" id="SSF46785">
    <property type="entry name" value="Winged helix' DNA-binding domain"/>
    <property type="match status" value="1"/>
</dbReference>
<dbReference type="PANTHER" id="PTHR39168">
    <property type="entry name" value="TRANSCRIPTIONAL REGULATOR-RELATED"/>
    <property type="match status" value="1"/>
</dbReference>
<dbReference type="GO" id="GO:0003700">
    <property type="term" value="F:DNA-binding transcription factor activity"/>
    <property type="evidence" value="ECO:0007669"/>
    <property type="project" value="InterPro"/>
</dbReference>
<proteinExistence type="predicted"/>
<protein>
    <submittedName>
        <fullName evidence="2">Helix-turn-helix transcriptional regulator</fullName>
    </submittedName>
</protein>
<evidence type="ECO:0000259" key="1">
    <source>
        <dbReference type="PROSITE" id="PS50987"/>
    </source>
</evidence>
<dbReference type="PROSITE" id="PS50987">
    <property type="entry name" value="HTH_ARSR_2"/>
    <property type="match status" value="1"/>
</dbReference>
<dbReference type="InterPro" id="IPR036388">
    <property type="entry name" value="WH-like_DNA-bd_sf"/>
</dbReference>
<evidence type="ECO:0000313" key="3">
    <source>
        <dbReference type="Proteomes" id="UP000516148"/>
    </source>
</evidence>
<sequence>MTSISSLAEIASLIGEPARTAMLVTLLDGRALTAGELARAAGVTAPTASGHLARMLEASLIAVEAQGRHRYYRLSSPAVGAMLEHMMGVAATIGDAGLIARCRIVTGPRDQALRHARVCYDHLAGEVAVAIADALIEAGRIDLSRDGAAVTGEGLAFLASVGVKLEASAPGPVFCRPCLDWSERRPHIAGAVGSALYRSLLDRHWLRRVEGSRAVTVTPAGVAGLDNRFGVRV</sequence>
<dbReference type="InterPro" id="IPR052543">
    <property type="entry name" value="HTH_Metal-responsive_Reg"/>
</dbReference>
<gene>
    <name evidence="2" type="ORF">H3Z74_17195</name>
</gene>